<dbReference type="Gramene" id="Solyc05g016077.1.1">
    <property type="protein sequence ID" value="Solyc05g016077.1.1.1"/>
    <property type="gene ID" value="Solyc05g016077.1"/>
</dbReference>
<sequence>MAACITNYLLEWGLDNVFTITVDNVSSNDVIVKEMSKNLSNWGTITMDGDHRHVRCMAHIHNLIVKDGLKEIGMSIKLVRQAVKYIKQSPARLRKFKECCESEL</sequence>
<dbReference type="InterPro" id="IPR012337">
    <property type="entry name" value="RNaseH-like_sf"/>
</dbReference>
<name>A0A3Q7GGM0_SOLLC</name>
<reference evidence="1" key="1">
    <citation type="journal article" date="2012" name="Nature">
        <title>The tomato genome sequence provides insights into fleshy fruit evolution.</title>
        <authorList>
            <consortium name="Tomato Genome Consortium"/>
        </authorList>
    </citation>
    <scope>NUCLEOTIDE SEQUENCE [LARGE SCALE GENOMIC DNA]</scope>
    <source>
        <strain evidence="1">cv. Heinz 1706</strain>
    </source>
</reference>
<organism evidence="1">
    <name type="scientific">Solanum lycopersicum</name>
    <name type="common">Tomato</name>
    <name type="synonym">Lycopersicon esculentum</name>
    <dbReference type="NCBI Taxonomy" id="4081"/>
    <lineage>
        <taxon>Eukaryota</taxon>
        <taxon>Viridiplantae</taxon>
        <taxon>Streptophyta</taxon>
        <taxon>Embryophyta</taxon>
        <taxon>Tracheophyta</taxon>
        <taxon>Spermatophyta</taxon>
        <taxon>Magnoliopsida</taxon>
        <taxon>eudicotyledons</taxon>
        <taxon>Gunneridae</taxon>
        <taxon>Pentapetalae</taxon>
        <taxon>asterids</taxon>
        <taxon>lamiids</taxon>
        <taxon>Solanales</taxon>
        <taxon>Solanaceae</taxon>
        <taxon>Solanoideae</taxon>
        <taxon>Solaneae</taxon>
        <taxon>Solanum</taxon>
        <taxon>Solanum subgen. Lycopersicon</taxon>
    </lineage>
</organism>
<accession>A0A3Q7GGM0</accession>
<proteinExistence type="predicted"/>
<dbReference type="STRING" id="4081.A0A3Q7GGM0"/>
<dbReference type="PANTHER" id="PTHR46481:SF7">
    <property type="entry name" value="ZINC FINGER BED DOMAIN-CONTAINING PROTEIN RICESLEEPER 2-LIKE"/>
    <property type="match status" value="1"/>
</dbReference>
<dbReference type="AlphaFoldDB" id="A0A3Q7GGM0"/>
<dbReference type="SUPFAM" id="SSF53098">
    <property type="entry name" value="Ribonuclease H-like"/>
    <property type="match status" value="1"/>
</dbReference>
<dbReference type="EnsemblPlants" id="Solyc05g016077.1.1">
    <property type="protein sequence ID" value="Solyc05g016077.1.1.1"/>
    <property type="gene ID" value="Solyc05g016077.1"/>
</dbReference>
<evidence type="ECO:0000313" key="2">
    <source>
        <dbReference type="Proteomes" id="UP000004994"/>
    </source>
</evidence>
<protein>
    <recommendedName>
        <fullName evidence="3">hAT-like transposase RNase-H fold domain-containing protein</fullName>
    </recommendedName>
</protein>
<dbReference type="InterPro" id="IPR052035">
    <property type="entry name" value="ZnF_BED_domain_contain"/>
</dbReference>
<evidence type="ECO:0000313" key="1">
    <source>
        <dbReference type="EnsemblPlants" id="Solyc05g016077.1.1.1"/>
    </source>
</evidence>
<dbReference type="OMA" id="CAVHILN"/>
<dbReference type="PANTHER" id="PTHR46481">
    <property type="entry name" value="ZINC FINGER BED DOMAIN-CONTAINING PROTEIN 4"/>
    <property type="match status" value="1"/>
</dbReference>
<dbReference type="Proteomes" id="UP000004994">
    <property type="component" value="Chromosome 5"/>
</dbReference>
<reference evidence="1" key="2">
    <citation type="submission" date="2019-01" db="UniProtKB">
        <authorList>
            <consortium name="EnsemblPlants"/>
        </authorList>
    </citation>
    <scope>IDENTIFICATION</scope>
    <source>
        <strain evidence="1">cv. Heinz 1706</strain>
    </source>
</reference>
<dbReference type="InParanoid" id="A0A3Q7GGM0"/>
<evidence type="ECO:0008006" key="3">
    <source>
        <dbReference type="Google" id="ProtNLM"/>
    </source>
</evidence>
<keyword evidence="2" id="KW-1185">Reference proteome</keyword>